<proteinExistence type="predicted"/>
<organism evidence="8 9">
    <name type="scientific">Kocuria subflava</name>
    <dbReference type="NCBI Taxonomy" id="1736139"/>
    <lineage>
        <taxon>Bacteria</taxon>
        <taxon>Bacillati</taxon>
        <taxon>Actinomycetota</taxon>
        <taxon>Actinomycetes</taxon>
        <taxon>Micrococcales</taxon>
        <taxon>Micrococcaceae</taxon>
        <taxon>Kocuria</taxon>
    </lineage>
</organism>
<dbReference type="PANTHER" id="PTHR45008:SF1">
    <property type="entry name" value="PTS SYSTEM GLUCOSE-SPECIFIC EIIA COMPONENT"/>
    <property type="match status" value="1"/>
</dbReference>
<dbReference type="InterPro" id="IPR001127">
    <property type="entry name" value="PTS_EIIA_1_perm"/>
</dbReference>
<dbReference type="Gene3D" id="2.70.70.10">
    <property type="entry name" value="Glucose Permease (Domain IIA)"/>
    <property type="match status" value="1"/>
</dbReference>
<dbReference type="InterPro" id="IPR050890">
    <property type="entry name" value="PTS_EIIA_component"/>
</dbReference>
<dbReference type="Pfam" id="PF00358">
    <property type="entry name" value="PTS_EIIA_1"/>
    <property type="match status" value="1"/>
</dbReference>
<keyword evidence="4" id="KW-0808">Transferase</keyword>
<feature type="non-terminal residue" evidence="8">
    <location>
        <position position="160"/>
    </location>
</feature>
<dbReference type="EMBL" id="JAAVUN010000283">
    <property type="protein sequence ID" value="NKE11047.1"/>
    <property type="molecule type" value="Genomic_DNA"/>
</dbReference>
<evidence type="ECO:0000256" key="3">
    <source>
        <dbReference type="ARBA" id="ARBA00022597"/>
    </source>
</evidence>
<gene>
    <name evidence="8" type="ORF">GTW58_14210</name>
</gene>
<accession>A0A846U0U3</accession>
<evidence type="ECO:0000256" key="6">
    <source>
        <dbReference type="ARBA" id="ARBA00022777"/>
    </source>
</evidence>
<dbReference type="NCBIfam" id="TIGR00830">
    <property type="entry name" value="PTBA"/>
    <property type="match status" value="1"/>
</dbReference>
<evidence type="ECO:0000313" key="8">
    <source>
        <dbReference type="EMBL" id="NKE11047.1"/>
    </source>
</evidence>
<keyword evidence="6" id="KW-0418">Kinase</keyword>
<dbReference type="PROSITE" id="PS00371">
    <property type="entry name" value="PTS_EIIA_TYPE_1_HIS"/>
    <property type="match status" value="1"/>
</dbReference>
<dbReference type="GO" id="GO:0005737">
    <property type="term" value="C:cytoplasm"/>
    <property type="evidence" value="ECO:0007669"/>
    <property type="project" value="UniProtKB-SubCell"/>
</dbReference>
<comment type="subcellular location">
    <subcellularLocation>
        <location evidence="1">Cytoplasm</location>
    </subcellularLocation>
</comment>
<comment type="caution">
    <text evidence="8">The sequence shown here is derived from an EMBL/GenBank/DDBJ whole genome shotgun (WGS) entry which is preliminary data.</text>
</comment>
<keyword evidence="3 8" id="KW-0762">Sugar transport</keyword>
<evidence type="ECO:0000256" key="2">
    <source>
        <dbReference type="ARBA" id="ARBA00022448"/>
    </source>
</evidence>
<evidence type="ECO:0000256" key="5">
    <source>
        <dbReference type="ARBA" id="ARBA00022683"/>
    </source>
</evidence>
<dbReference type="PROSITE" id="PS51093">
    <property type="entry name" value="PTS_EIIA_TYPE_1"/>
    <property type="match status" value="1"/>
</dbReference>
<protein>
    <submittedName>
        <fullName evidence="8">PTS glucose transporter subunit IIA</fullName>
    </submittedName>
</protein>
<dbReference type="Proteomes" id="UP000521379">
    <property type="component" value="Unassembled WGS sequence"/>
</dbReference>
<dbReference type="FunFam" id="2.70.70.10:FF:000001">
    <property type="entry name" value="PTS system glucose-specific IIA component"/>
    <property type="match status" value="1"/>
</dbReference>
<evidence type="ECO:0000256" key="4">
    <source>
        <dbReference type="ARBA" id="ARBA00022679"/>
    </source>
</evidence>
<dbReference type="GO" id="GO:0016301">
    <property type="term" value="F:kinase activity"/>
    <property type="evidence" value="ECO:0007669"/>
    <property type="project" value="UniProtKB-KW"/>
</dbReference>
<dbReference type="SUPFAM" id="SSF51261">
    <property type="entry name" value="Duplicated hybrid motif"/>
    <property type="match status" value="1"/>
</dbReference>
<dbReference type="GO" id="GO:0009401">
    <property type="term" value="P:phosphoenolpyruvate-dependent sugar phosphotransferase system"/>
    <property type="evidence" value="ECO:0007669"/>
    <property type="project" value="UniProtKB-KW"/>
</dbReference>
<keyword evidence="9" id="KW-1185">Reference proteome</keyword>
<keyword evidence="2" id="KW-0813">Transport</keyword>
<sequence>MSDPTTATRIDFIAPLTGVLVPIEEVPDPVFAQKMMGEGFSIDPLAGQLVAPVAGEVVDVQQSGHAVTVRSEDGLDVLMHIGLDTVALQGQGFTPLVEQGQRVTVGQPLIDFELDFLATRAKSLLTQIVIANSDRVASLSPKSGLVQAGQDVAAGVDLAA</sequence>
<dbReference type="RefSeq" id="WP_168023675.1">
    <property type="nucleotide sequence ID" value="NZ_JAAVUN010000283.1"/>
</dbReference>
<evidence type="ECO:0000259" key="7">
    <source>
        <dbReference type="PROSITE" id="PS51093"/>
    </source>
</evidence>
<dbReference type="AlphaFoldDB" id="A0A846U0U3"/>
<evidence type="ECO:0000313" key="9">
    <source>
        <dbReference type="Proteomes" id="UP000521379"/>
    </source>
</evidence>
<keyword evidence="5" id="KW-0598">Phosphotransferase system</keyword>
<dbReference type="InterPro" id="IPR011055">
    <property type="entry name" value="Dup_hybrid_motif"/>
</dbReference>
<feature type="domain" description="PTS EIIA type-1" evidence="7">
    <location>
        <begin position="28"/>
        <end position="132"/>
    </location>
</feature>
<reference evidence="8 9" key="1">
    <citation type="submission" date="2020-02" db="EMBL/GenBank/DDBJ databases">
        <authorList>
            <person name="Sun Q."/>
        </authorList>
    </citation>
    <scope>NUCLEOTIDE SEQUENCE [LARGE SCALE GENOMIC DNA]</scope>
    <source>
        <strain evidence="8 9">YIM 13062</strain>
    </source>
</reference>
<name>A0A846U0U3_9MICC</name>
<dbReference type="PANTHER" id="PTHR45008">
    <property type="entry name" value="PTS SYSTEM GLUCOSE-SPECIFIC EIIA COMPONENT"/>
    <property type="match status" value="1"/>
</dbReference>
<evidence type="ECO:0000256" key="1">
    <source>
        <dbReference type="ARBA" id="ARBA00004496"/>
    </source>
</evidence>